<feature type="region of interest" description="Disordered" evidence="1">
    <location>
        <begin position="41"/>
        <end position="60"/>
    </location>
</feature>
<reference evidence="2 3" key="1">
    <citation type="journal article" date="2021" name="Elife">
        <title>Chloroplast acquisition without the gene transfer in kleptoplastic sea slugs, Plakobranchus ocellatus.</title>
        <authorList>
            <person name="Maeda T."/>
            <person name="Takahashi S."/>
            <person name="Yoshida T."/>
            <person name="Shimamura S."/>
            <person name="Takaki Y."/>
            <person name="Nagai Y."/>
            <person name="Toyoda A."/>
            <person name="Suzuki Y."/>
            <person name="Arimoto A."/>
            <person name="Ishii H."/>
            <person name="Satoh N."/>
            <person name="Nishiyama T."/>
            <person name="Hasebe M."/>
            <person name="Maruyama T."/>
            <person name="Minagawa J."/>
            <person name="Obokata J."/>
            <person name="Shigenobu S."/>
        </authorList>
    </citation>
    <scope>NUCLEOTIDE SEQUENCE [LARGE SCALE GENOMIC DNA]</scope>
</reference>
<evidence type="ECO:0000313" key="3">
    <source>
        <dbReference type="Proteomes" id="UP000735302"/>
    </source>
</evidence>
<proteinExistence type="predicted"/>
<evidence type="ECO:0000313" key="2">
    <source>
        <dbReference type="EMBL" id="GFN82171.1"/>
    </source>
</evidence>
<organism evidence="2 3">
    <name type="scientific">Plakobranchus ocellatus</name>
    <dbReference type="NCBI Taxonomy" id="259542"/>
    <lineage>
        <taxon>Eukaryota</taxon>
        <taxon>Metazoa</taxon>
        <taxon>Spiralia</taxon>
        <taxon>Lophotrochozoa</taxon>
        <taxon>Mollusca</taxon>
        <taxon>Gastropoda</taxon>
        <taxon>Heterobranchia</taxon>
        <taxon>Euthyneura</taxon>
        <taxon>Panpulmonata</taxon>
        <taxon>Sacoglossa</taxon>
        <taxon>Placobranchoidea</taxon>
        <taxon>Plakobranchidae</taxon>
        <taxon>Plakobranchus</taxon>
    </lineage>
</organism>
<dbReference type="AlphaFoldDB" id="A0AAV3YH41"/>
<keyword evidence="3" id="KW-1185">Reference proteome</keyword>
<dbReference type="EMBL" id="BLXT01000976">
    <property type="protein sequence ID" value="GFN82171.1"/>
    <property type="molecule type" value="Genomic_DNA"/>
</dbReference>
<protein>
    <recommendedName>
        <fullName evidence="4">PH domain-containing protein</fullName>
    </recommendedName>
</protein>
<sequence length="434" mass="48998">MARTSLHFEANYTQIETSINQDFPESTSNFGDILQITKCAMQQPPSLGTRKKSRGSRSRTNSLEIIPESNAMNMNNNVNEKNDDMDKKCRAEDSLSYENRSKSIATNLIMNTEFDQLLPTSPGEKCDNAFEKVKLPLKDMFRSCSDTATPATKFSFQMSFKASCTSVRSHLELKSGPLVWISYRPCTEMSRYGRRDGTSNEIWNNMNINTCNTHRTPVMLKVHGSSSGSFALLTPSRSCQSQVRPLYLRLKHSEVMIDDSTSAAASDSVINGPCCFFLTLDGWDGRSFKFEANSRDAAMSWVKVLTRDNMLSSAATERTDSELHLRFEKNESVGSNHSLNCNAFYHNKLNNKSGMDGCSIDNIDNSNHTCKCLTENLYKNKNQNDLENNVHSQNYQARASFFNLPNHPSPVTSFKRDRVMPTLSESSDEDIEYY</sequence>
<gene>
    <name evidence="2" type="ORF">PoB_000867700</name>
</gene>
<evidence type="ECO:0000256" key="1">
    <source>
        <dbReference type="SAM" id="MobiDB-lite"/>
    </source>
</evidence>
<dbReference type="Proteomes" id="UP000735302">
    <property type="component" value="Unassembled WGS sequence"/>
</dbReference>
<comment type="caution">
    <text evidence="2">The sequence shown here is derived from an EMBL/GenBank/DDBJ whole genome shotgun (WGS) entry which is preliminary data.</text>
</comment>
<name>A0AAV3YH41_9GAST</name>
<evidence type="ECO:0008006" key="4">
    <source>
        <dbReference type="Google" id="ProtNLM"/>
    </source>
</evidence>
<accession>A0AAV3YH41</accession>